<dbReference type="AlphaFoldDB" id="A0A066V6Y6"/>
<comment type="caution">
    <text evidence="2">The sequence shown here is derived from an EMBL/GenBank/DDBJ whole genome shotgun (WGS) entry which is preliminary data.</text>
</comment>
<keyword evidence="3" id="KW-1185">Reference proteome</keyword>
<evidence type="ECO:0000313" key="2">
    <source>
        <dbReference type="EMBL" id="KDN37236.1"/>
    </source>
</evidence>
<feature type="compositionally biased region" description="Basic residues" evidence="1">
    <location>
        <begin position="1"/>
        <end position="10"/>
    </location>
</feature>
<dbReference type="RefSeq" id="XP_013240301.1">
    <property type="nucleotide sequence ID" value="XM_013384847.1"/>
</dbReference>
<dbReference type="EMBL" id="JMSN01000145">
    <property type="protein sequence ID" value="KDN37236.1"/>
    <property type="molecule type" value="Genomic_DNA"/>
</dbReference>
<dbReference type="GeneID" id="25267469"/>
<dbReference type="OrthoDB" id="10250441at2759"/>
<evidence type="ECO:0000313" key="3">
    <source>
        <dbReference type="Proteomes" id="UP000027361"/>
    </source>
</evidence>
<reference evidence="2 3" key="1">
    <citation type="submission" date="2014-05" db="EMBL/GenBank/DDBJ databases">
        <title>Draft genome sequence of a rare smut relative, Tilletiaria anomala UBC 951.</title>
        <authorList>
            <consortium name="DOE Joint Genome Institute"/>
            <person name="Toome M."/>
            <person name="Kuo A."/>
            <person name="Henrissat B."/>
            <person name="Lipzen A."/>
            <person name="Tritt A."/>
            <person name="Yoshinaga Y."/>
            <person name="Zane M."/>
            <person name="Barry K."/>
            <person name="Grigoriev I.V."/>
            <person name="Spatafora J.W."/>
            <person name="Aimea M.C."/>
        </authorList>
    </citation>
    <scope>NUCLEOTIDE SEQUENCE [LARGE SCALE GENOMIC DNA]</scope>
    <source>
        <strain evidence="2 3">UBC 951</strain>
    </source>
</reference>
<dbReference type="InParanoid" id="A0A066V6Y6"/>
<proteinExistence type="predicted"/>
<organism evidence="2 3">
    <name type="scientific">Tilletiaria anomala (strain ATCC 24038 / CBS 436.72 / UBC 951)</name>
    <dbReference type="NCBI Taxonomy" id="1037660"/>
    <lineage>
        <taxon>Eukaryota</taxon>
        <taxon>Fungi</taxon>
        <taxon>Dikarya</taxon>
        <taxon>Basidiomycota</taxon>
        <taxon>Ustilaginomycotina</taxon>
        <taxon>Exobasidiomycetes</taxon>
        <taxon>Georgefischeriales</taxon>
        <taxon>Tilletiariaceae</taxon>
        <taxon>Tilletiaria</taxon>
    </lineage>
</organism>
<name>A0A066V6Y6_TILAU</name>
<dbReference type="Proteomes" id="UP000027361">
    <property type="component" value="Unassembled WGS sequence"/>
</dbReference>
<dbReference type="HOGENOM" id="CLU_1262290_0_0_1"/>
<sequence>MEGRLKRRFEKHPSANTKGSAKGSQKVIAFSNGQRLLLQPTNMQLTAFLEHLNASSPEPTLGAPRCAPFAAYSMGGALFLHSRSACPNHKIFGGIAFTFTPFSGMPNILGALSWDDNTRGRNDIIYKDATSLSFRSTFFLLPHGVRGCRGGEKAPVVGKRLLSKEWHTRSTFSTLPPGVTCAFLPVSPSHPPPQRAVARAKNSSISHGHLNMFTASLRE</sequence>
<feature type="compositionally biased region" description="Polar residues" evidence="1">
    <location>
        <begin position="14"/>
        <end position="23"/>
    </location>
</feature>
<protein>
    <submittedName>
        <fullName evidence="2">Uncharacterized protein</fullName>
    </submittedName>
</protein>
<accession>A0A066V6Y6</accession>
<feature type="region of interest" description="Disordered" evidence="1">
    <location>
        <begin position="1"/>
        <end position="24"/>
    </location>
</feature>
<evidence type="ECO:0000256" key="1">
    <source>
        <dbReference type="SAM" id="MobiDB-lite"/>
    </source>
</evidence>
<gene>
    <name evidence="2" type="ORF">K437DRAFT_42912</name>
</gene>